<dbReference type="CDD" id="cd04738">
    <property type="entry name" value="DHOD_2_like"/>
    <property type="match status" value="1"/>
</dbReference>
<evidence type="ECO:0000256" key="12">
    <source>
        <dbReference type="ARBA" id="ARBA00022989"/>
    </source>
</evidence>
<protein>
    <recommendedName>
        <fullName evidence="6">Dihydroorotate dehydrogenase (quinone), mitochondrial</fullName>
        <ecNumber evidence="5">1.3.5.2</ecNumber>
    </recommendedName>
</protein>
<dbReference type="EC" id="1.3.5.2" evidence="5"/>
<dbReference type="STRING" id="946362.F2UKL4"/>
<evidence type="ECO:0000256" key="1">
    <source>
        <dbReference type="ARBA" id="ARBA00001917"/>
    </source>
</evidence>
<keyword evidence="9" id="KW-0812">Transmembrane</keyword>
<evidence type="ECO:0000256" key="13">
    <source>
        <dbReference type="ARBA" id="ARBA00023002"/>
    </source>
</evidence>
<dbReference type="EMBL" id="GL832979">
    <property type="protein sequence ID" value="EGD77663.1"/>
    <property type="molecule type" value="Genomic_DNA"/>
</dbReference>
<keyword evidence="11" id="KW-0809">Transit peptide</keyword>
<evidence type="ECO:0000256" key="10">
    <source>
        <dbReference type="ARBA" id="ARBA00022792"/>
    </source>
</evidence>
<organism evidence="20">
    <name type="scientific">Salpingoeca rosetta (strain ATCC 50818 / BSB-021)</name>
    <dbReference type="NCBI Taxonomy" id="946362"/>
    <lineage>
        <taxon>Eukaryota</taxon>
        <taxon>Choanoflagellata</taxon>
        <taxon>Craspedida</taxon>
        <taxon>Salpingoecidae</taxon>
        <taxon>Salpingoeca</taxon>
    </lineage>
</organism>
<dbReference type="AlphaFoldDB" id="F2UKL4"/>
<dbReference type="InParanoid" id="F2UKL4"/>
<dbReference type="FunFam" id="3.20.20.70:FF:000066">
    <property type="entry name" value="Dihydroorotate dehydrogenase (quinone), mitochondrial"/>
    <property type="match status" value="1"/>
</dbReference>
<dbReference type="GO" id="GO:0006207">
    <property type="term" value="P:'de novo' pyrimidine nucleobase biosynthetic process"/>
    <property type="evidence" value="ECO:0007669"/>
    <property type="project" value="InterPro"/>
</dbReference>
<dbReference type="Gene3D" id="3.20.20.70">
    <property type="entry name" value="Aldolase class I"/>
    <property type="match status" value="1"/>
</dbReference>
<keyword evidence="8" id="KW-0288">FMN</keyword>
<dbReference type="eggNOG" id="KOG1436">
    <property type="taxonomic scope" value="Eukaryota"/>
</dbReference>
<dbReference type="GO" id="GO:0005743">
    <property type="term" value="C:mitochondrial inner membrane"/>
    <property type="evidence" value="ECO:0007669"/>
    <property type="project" value="UniProtKB-SubCell"/>
</dbReference>
<dbReference type="PANTHER" id="PTHR48109:SF4">
    <property type="entry name" value="DIHYDROOROTATE DEHYDROGENASE (QUINONE), MITOCHONDRIAL"/>
    <property type="match status" value="1"/>
</dbReference>
<comment type="cofactor">
    <cofactor evidence="1">
        <name>FMN</name>
        <dbReference type="ChEBI" id="CHEBI:58210"/>
    </cofactor>
</comment>
<dbReference type="KEGG" id="sre:PTSG_08755"/>
<keyword evidence="15" id="KW-0472">Membrane</keyword>
<evidence type="ECO:0000256" key="5">
    <source>
        <dbReference type="ARBA" id="ARBA00012791"/>
    </source>
</evidence>
<evidence type="ECO:0000256" key="15">
    <source>
        <dbReference type="ARBA" id="ARBA00023136"/>
    </source>
</evidence>
<keyword evidence="12" id="KW-1133">Transmembrane helix</keyword>
<dbReference type="PROSITE" id="PS00911">
    <property type="entry name" value="DHODEHASE_1"/>
    <property type="match status" value="1"/>
</dbReference>
<proteinExistence type="inferred from homology"/>
<dbReference type="InterPro" id="IPR013785">
    <property type="entry name" value="Aldolase_TIM"/>
</dbReference>
<evidence type="ECO:0000313" key="19">
    <source>
        <dbReference type="EMBL" id="EGD77663.1"/>
    </source>
</evidence>
<dbReference type="OrthoDB" id="14784at2759"/>
<keyword evidence="20" id="KW-1185">Reference proteome</keyword>
<comment type="subcellular location">
    <subcellularLocation>
        <location evidence="2">Mitochondrion inner membrane</location>
        <topology evidence="2">Single-pass membrane protein</topology>
    </subcellularLocation>
</comment>
<dbReference type="FunCoup" id="F2UKL4">
    <property type="interactions" value="1351"/>
</dbReference>
<dbReference type="OMA" id="IYGTDTR"/>
<evidence type="ECO:0000256" key="2">
    <source>
        <dbReference type="ARBA" id="ARBA00004434"/>
    </source>
</evidence>
<evidence type="ECO:0000256" key="3">
    <source>
        <dbReference type="ARBA" id="ARBA00005161"/>
    </source>
</evidence>
<comment type="similarity">
    <text evidence="4">Belongs to the dihydroorotate dehydrogenase family. Type 2 subfamily.</text>
</comment>
<evidence type="ECO:0000256" key="7">
    <source>
        <dbReference type="ARBA" id="ARBA00022630"/>
    </source>
</evidence>
<gene>
    <name evidence="19" type="ORF">PTSG_08755</name>
</gene>
<keyword evidence="10" id="KW-0999">Mitochondrion inner membrane</keyword>
<comment type="pathway">
    <text evidence="3">Pyrimidine metabolism; UMP biosynthesis via de novo pathway; orotate from (S)-dihydroorotate (quinone route): step 1/1.</text>
</comment>
<evidence type="ECO:0000256" key="8">
    <source>
        <dbReference type="ARBA" id="ARBA00022643"/>
    </source>
</evidence>
<dbReference type="Pfam" id="PF01180">
    <property type="entry name" value="DHO_dh"/>
    <property type="match status" value="1"/>
</dbReference>
<dbReference type="SUPFAM" id="SSF51395">
    <property type="entry name" value="FMN-linked oxidoreductases"/>
    <property type="match status" value="1"/>
</dbReference>
<evidence type="ECO:0000256" key="17">
    <source>
        <dbReference type="SAM" id="SignalP"/>
    </source>
</evidence>
<dbReference type="Proteomes" id="UP000007799">
    <property type="component" value="Unassembled WGS sequence"/>
</dbReference>
<dbReference type="InterPro" id="IPR050074">
    <property type="entry name" value="DHO_dehydrogenase"/>
</dbReference>
<keyword evidence="13" id="KW-0560">Oxidoreductase</keyword>
<feature type="chain" id="PRO_5003287775" description="Dihydroorotate dehydrogenase (quinone), mitochondrial" evidence="17">
    <location>
        <begin position="21"/>
        <end position="424"/>
    </location>
</feature>
<evidence type="ECO:0000256" key="6">
    <source>
        <dbReference type="ARBA" id="ARBA00017599"/>
    </source>
</evidence>
<feature type="domain" description="Dihydroorotate dehydrogenase catalytic" evidence="18">
    <location>
        <begin position="77"/>
        <end position="403"/>
    </location>
</feature>
<evidence type="ECO:0000256" key="14">
    <source>
        <dbReference type="ARBA" id="ARBA00023128"/>
    </source>
</evidence>
<evidence type="ECO:0000256" key="11">
    <source>
        <dbReference type="ARBA" id="ARBA00022946"/>
    </source>
</evidence>
<sequence>MRLVVRRLAGAAVAAACAHAVVVQRSMFGDDAAFSVADFLSVYGLRNLDPERAHVWAVKAAAWRLTPRQTQPDHPSLKTRVWNMDFDNVVGLAAGFDKDAEGIDGLLDMGFGFVEVGSITPLPQPGNPRPRVFRLLEDGAVINRYGFNSCGIGPAQQRLRARWVQFSTSGASQPPSSAATAGAGFAWPWSHPARRGVVGVNLGKNKTQDNAALDYCAGMRALAPYADYVVVNVSSPNTPGLRALQGRAALSRLLGEVKRTRDSLDFSSRPGASPPPLLVKIAPDLTDQDIDDIVAVVKEIGIDGIIVSNTTIARPASLQSEHREEGGGLSGRPLRDASTAVLAKVYAKTGGSVPLIGVGGVSCAADAYAKIRSGASLVQLYTAMAIEGPGVVHAIKRDLPQLLAADGFSSVSAAVGADVPINSK</sequence>
<evidence type="ECO:0000259" key="18">
    <source>
        <dbReference type="Pfam" id="PF01180"/>
    </source>
</evidence>
<dbReference type="GeneID" id="16070693"/>
<dbReference type="NCBIfam" id="TIGR01036">
    <property type="entry name" value="pyrD_sub2"/>
    <property type="match status" value="1"/>
</dbReference>
<dbReference type="GO" id="GO:0106430">
    <property type="term" value="F:dihydroorotate dehydrogenase (quinone) activity"/>
    <property type="evidence" value="ECO:0007669"/>
    <property type="project" value="UniProtKB-EC"/>
</dbReference>
<keyword evidence="17" id="KW-0732">Signal</keyword>
<accession>F2UKL4</accession>
<dbReference type="InterPro" id="IPR001295">
    <property type="entry name" value="Dihydroorotate_DH_CS"/>
</dbReference>
<keyword evidence="7" id="KW-0285">Flavoprotein</keyword>
<name>F2UKL4_SALR5</name>
<dbReference type="PANTHER" id="PTHR48109">
    <property type="entry name" value="DIHYDROOROTATE DEHYDROGENASE (QUINONE), MITOCHONDRIAL-RELATED"/>
    <property type="match status" value="1"/>
</dbReference>
<dbReference type="RefSeq" id="XP_004990139.1">
    <property type="nucleotide sequence ID" value="XM_004990082.1"/>
</dbReference>
<evidence type="ECO:0000256" key="4">
    <source>
        <dbReference type="ARBA" id="ARBA00005359"/>
    </source>
</evidence>
<comment type="catalytic activity">
    <reaction evidence="16">
        <text>(S)-dihydroorotate + a quinone = orotate + a quinol</text>
        <dbReference type="Rhea" id="RHEA:30187"/>
        <dbReference type="ChEBI" id="CHEBI:24646"/>
        <dbReference type="ChEBI" id="CHEBI:30839"/>
        <dbReference type="ChEBI" id="CHEBI:30864"/>
        <dbReference type="ChEBI" id="CHEBI:132124"/>
        <dbReference type="EC" id="1.3.5.2"/>
    </reaction>
</comment>
<dbReference type="InterPro" id="IPR005720">
    <property type="entry name" value="Dihydroorotate_DH_cat"/>
</dbReference>
<dbReference type="InterPro" id="IPR005719">
    <property type="entry name" value="Dihydroorotate_DH_2"/>
</dbReference>
<keyword evidence="14" id="KW-0496">Mitochondrion</keyword>
<evidence type="ECO:0000313" key="20">
    <source>
        <dbReference type="Proteomes" id="UP000007799"/>
    </source>
</evidence>
<reference evidence="19" key="1">
    <citation type="submission" date="2009-08" db="EMBL/GenBank/DDBJ databases">
        <title>Annotation of Salpingoeca rosetta.</title>
        <authorList>
            <consortium name="The Broad Institute Genome Sequencing Platform"/>
            <person name="Russ C."/>
            <person name="Cuomo C."/>
            <person name="Burger G."/>
            <person name="Gray M.W."/>
            <person name="Holland P.W.H."/>
            <person name="King N."/>
            <person name="Lang F.B.F."/>
            <person name="Roger A.J."/>
            <person name="Ruiz-Trillo I."/>
            <person name="Young S.K."/>
            <person name="Zeng Q."/>
            <person name="Gargeya S."/>
            <person name="Alvarado L."/>
            <person name="Berlin A."/>
            <person name="Chapman S.B."/>
            <person name="Chen Z."/>
            <person name="Freedman E."/>
            <person name="Gellesch M."/>
            <person name="Goldberg J."/>
            <person name="Griggs A."/>
            <person name="Gujja S."/>
            <person name="Heilman E."/>
            <person name="Heiman D."/>
            <person name="Howarth C."/>
            <person name="Mehta T."/>
            <person name="Neiman D."/>
            <person name="Pearson M."/>
            <person name="Roberts A."/>
            <person name="Saif S."/>
            <person name="Shea T."/>
            <person name="Shenoy N."/>
            <person name="Sisk P."/>
            <person name="Stolte C."/>
            <person name="Sykes S."/>
            <person name="White J."/>
            <person name="Yandava C."/>
            <person name="Haas B."/>
            <person name="Nusbaum C."/>
            <person name="Birren B."/>
        </authorList>
    </citation>
    <scope>NUCLEOTIDE SEQUENCE [LARGE SCALE GENOMIC DNA]</scope>
    <source>
        <strain evidence="19">ATCC 50818</strain>
    </source>
</reference>
<dbReference type="GO" id="GO:0044205">
    <property type="term" value="P:'de novo' UMP biosynthetic process"/>
    <property type="evidence" value="ECO:0007669"/>
    <property type="project" value="UniProtKB-UniPathway"/>
</dbReference>
<evidence type="ECO:0000256" key="16">
    <source>
        <dbReference type="ARBA" id="ARBA00048639"/>
    </source>
</evidence>
<feature type="signal peptide" evidence="17">
    <location>
        <begin position="1"/>
        <end position="20"/>
    </location>
</feature>
<dbReference type="UniPathway" id="UPA00070">
    <property type="reaction ID" value="UER00946"/>
</dbReference>
<evidence type="ECO:0000256" key="9">
    <source>
        <dbReference type="ARBA" id="ARBA00022692"/>
    </source>
</evidence>